<evidence type="ECO:0000259" key="1">
    <source>
        <dbReference type="Pfam" id="PF18894"/>
    </source>
</evidence>
<dbReference type="RefSeq" id="WP_008477071.1">
    <property type="nucleotide sequence ID" value="NZ_CAGS01000170.1"/>
</dbReference>
<comment type="caution">
    <text evidence="2">The sequence shown here is derived from an EMBL/GenBank/DDBJ whole genome shotgun (WGS) entry which is preliminary data.</text>
</comment>
<organism evidence="2 3">
    <name type="scientific">Nitrolancea hollandica Lb</name>
    <dbReference type="NCBI Taxonomy" id="1129897"/>
    <lineage>
        <taxon>Bacteria</taxon>
        <taxon>Pseudomonadati</taxon>
        <taxon>Thermomicrobiota</taxon>
        <taxon>Thermomicrobia</taxon>
        <taxon>Sphaerobacterales</taxon>
        <taxon>Sphaerobacterineae</taxon>
        <taxon>Sphaerobacteraceae</taxon>
        <taxon>Nitrolancea</taxon>
    </lineage>
</organism>
<reference evidence="2 3" key="1">
    <citation type="journal article" date="2012" name="ISME J.">
        <title>Nitrification expanded: discovery, physiology and genomics of a nitrite-oxidizing bacterium from the phylum Chloroflexi.</title>
        <authorList>
            <person name="Sorokin D.Y."/>
            <person name="Lucker S."/>
            <person name="Vejmelkova D."/>
            <person name="Kostrikina N.A."/>
            <person name="Kleerebezem R."/>
            <person name="Rijpstra W.I."/>
            <person name="Damste J.S."/>
            <person name="Le Paslier D."/>
            <person name="Muyzer G."/>
            <person name="Wagner M."/>
            <person name="van Loosdrecht M.C."/>
            <person name="Daims H."/>
        </authorList>
    </citation>
    <scope>NUCLEOTIDE SEQUENCE [LARGE SCALE GENOMIC DNA]</scope>
    <source>
        <strain evidence="3">none</strain>
    </source>
</reference>
<dbReference type="EMBL" id="CAGS01000170">
    <property type="protein sequence ID" value="CCF83618.1"/>
    <property type="molecule type" value="Genomic_DNA"/>
</dbReference>
<proteinExistence type="predicted"/>
<sequence>MTIDLSQQIQTTFVTDGNPDMPYRIPTSLAFGEGDEAVEFLHASDLAAIGNALIERDPQRFGHLASFHIAYLWRAKGGTPGGKPKFGMCQRPSGLLKFFSGVDFVVWLAADNCREHGLSNYQIEALVYHELLHAGVTDDFKPTIWPHDFQAFRAEIETYGAWQTDLQLAQRSFEQLRLNLN</sequence>
<protein>
    <recommendedName>
        <fullName evidence="1">Putative phage metallopeptidase domain-containing protein</fullName>
    </recommendedName>
</protein>
<dbReference type="Pfam" id="PF18894">
    <property type="entry name" value="PhageMetallopep"/>
    <property type="match status" value="1"/>
</dbReference>
<feature type="domain" description="Putative phage metallopeptidase" evidence="1">
    <location>
        <begin position="39"/>
        <end position="167"/>
    </location>
</feature>
<keyword evidence="3" id="KW-1185">Reference proteome</keyword>
<name>I4EG06_9BACT</name>
<gene>
    <name evidence="2" type="ORF">NITHO_2510016</name>
</gene>
<evidence type="ECO:0000313" key="3">
    <source>
        <dbReference type="Proteomes" id="UP000004221"/>
    </source>
</evidence>
<dbReference type="InterPro" id="IPR043998">
    <property type="entry name" value="Put_Metallopep"/>
</dbReference>
<dbReference type="Proteomes" id="UP000004221">
    <property type="component" value="Unassembled WGS sequence"/>
</dbReference>
<accession>I4EG06</accession>
<evidence type="ECO:0000313" key="2">
    <source>
        <dbReference type="EMBL" id="CCF83618.1"/>
    </source>
</evidence>
<dbReference type="AlphaFoldDB" id="I4EG06"/>